<dbReference type="PANTHER" id="PTHR33777">
    <property type="entry name" value="UPF0045 PROTEIN ECM15"/>
    <property type="match status" value="1"/>
</dbReference>
<dbReference type="SUPFAM" id="SSF89957">
    <property type="entry name" value="MTH1187/YkoF-like"/>
    <property type="match status" value="1"/>
</dbReference>
<feature type="domain" description="Thiamine-binding protein" evidence="3">
    <location>
        <begin position="4"/>
        <end position="94"/>
    </location>
</feature>
<name>A0A3N1UPI0_9BACT</name>
<dbReference type="AlphaFoldDB" id="A0A3N1UPI0"/>
<accession>A0A3N1UPI0</accession>
<evidence type="ECO:0000313" key="4">
    <source>
        <dbReference type="EMBL" id="ROQ90650.1"/>
    </source>
</evidence>
<dbReference type="InterPro" id="IPR051614">
    <property type="entry name" value="UPF0045_domain"/>
</dbReference>
<evidence type="ECO:0000256" key="1">
    <source>
        <dbReference type="ARBA" id="ARBA00010272"/>
    </source>
</evidence>
<evidence type="ECO:0000259" key="3">
    <source>
        <dbReference type="Pfam" id="PF01910"/>
    </source>
</evidence>
<dbReference type="PANTHER" id="PTHR33777:SF1">
    <property type="entry name" value="UPF0045 PROTEIN ECM15"/>
    <property type="match status" value="1"/>
</dbReference>
<comment type="caution">
    <text evidence="4">The sequence shown here is derived from an EMBL/GenBank/DDBJ whole genome shotgun (WGS) entry which is preliminary data.</text>
</comment>
<dbReference type="RefSeq" id="WP_123290997.1">
    <property type="nucleotide sequence ID" value="NZ_RJVA01000014.1"/>
</dbReference>
<dbReference type="InterPro" id="IPR029756">
    <property type="entry name" value="MTH1187/YkoF-like"/>
</dbReference>
<protein>
    <submittedName>
        <fullName evidence="4">Uncharacterized protein (TIGR00106 family)</fullName>
    </submittedName>
</protein>
<dbReference type="InterPro" id="IPR002767">
    <property type="entry name" value="Thiamine_BP"/>
</dbReference>
<reference evidence="4 5" key="1">
    <citation type="submission" date="2018-11" db="EMBL/GenBank/DDBJ databases">
        <title>Genomic Encyclopedia of Type Strains, Phase IV (KMG-IV): sequencing the most valuable type-strain genomes for metagenomic binning, comparative biology and taxonomic classification.</title>
        <authorList>
            <person name="Goeker M."/>
        </authorList>
    </citation>
    <scope>NUCLEOTIDE SEQUENCE [LARGE SCALE GENOMIC DNA]</scope>
    <source>
        <strain evidence="4 5">DSM 22027</strain>
    </source>
</reference>
<feature type="region of interest" description="Disordered" evidence="2">
    <location>
        <begin position="83"/>
        <end position="103"/>
    </location>
</feature>
<gene>
    <name evidence="4" type="ORF">EDC27_2531</name>
</gene>
<dbReference type="NCBIfam" id="TIGR00106">
    <property type="entry name" value="MTH1187 family thiamine-binding protein"/>
    <property type="match status" value="1"/>
</dbReference>
<comment type="similarity">
    <text evidence="1">Belongs to the UPF0045 family.</text>
</comment>
<evidence type="ECO:0000256" key="2">
    <source>
        <dbReference type="SAM" id="MobiDB-lite"/>
    </source>
</evidence>
<dbReference type="Pfam" id="PF01910">
    <property type="entry name" value="Thiamine_BP"/>
    <property type="match status" value="1"/>
</dbReference>
<dbReference type="Proteomes" id="UP000276223">
    <property type="component" value="Unassembled WGS sequence"/>
</dbReference>
<proteinExistence type="inferred from homology"/>
<dbReference type="EMBL" id="RJVA01000014">
    <property type="protein sequence ID" value="ROQ90650.1"/>
    <property type="molecule type" value="Genomic_DNA"/>
</dbReference>
<dbReference type="GO" id="GO:0005829">
    <property type="term" value="C:cytosol"/>
    <property type="evidence" value="ECO:0007669"/>
    <property type="project" value="TreeGrafter"/>
</dbReference>
<dbReference type="OrthoDB" id="9793516at2"/>
<keyword evidence="5" id="KW-1185">Reference proteome</keyword>
<sequence length="103" mass="11196">MAIVEVSVVPLGTAKTSLSDEVASAVAILRASGLPYELTAMGTIIYGDLDKILETVRAMHESCFQRGVQRVLTQIKIDDRRDRVSTPTDKVHSVLEKLKGTSP</sequence>
<evidence type="ECO:0000313" key="5">
    <source>
        <dbReference type="Proteomes" id="UP000276223"/>
    </source>
</evidence>
<organism evidence="4 5">
    <name type="scientific">Desulfosoma caldarium</name>
    <dbReference type="NCBI Taxonomy" id="610254"/>
    <lineage>
        <taxon>Bacteria</taxon>
        <taxon>Pseudomonadati</taxon>
        <taxon>Thermodesulfobacteriota</taxon>
        <taxon>Syntrophobacteria</taxon>
        <taxon>Syntrophobacterales</taxon>
        <taxon>Syntrophobacteraceae</taxon>
        <taxon>Desulfosoma</taxon>
    </lineage>
</organism>
<dbReference type="Gene3D" id="3.30.70.930">
    <property type="match status" value="1"/>
</dbReference>